<dbReference type="Gene3D" id="3.60.10.10">
    <property type="entry name" value="Endonuclease/exonuclease/phosphatase"/>
    <property type="match status" value="1"/>
</dbReference>
<gene>
    <name evidence="1" type="ORF">EEDITHA_LOCUS20362</name>
</gene>
<dbReference type="SUPFAM" id="SSF56219">
    <property type="entry name" value="DNase I-like"/>
    <property type="match status" value="1"/>
</dbReference>
<reference evidence="1" key="1">
    <citation type="submission" date="2022-03" db="EMBL/GenBank/DDBJ databases">
        <authorList>
            <person name="Tunstrom K."/>
        </authorList>
    </citation>
    <scope>NUCLEOTIDE SEQUENCE</scope>
</reference>
<comment type="caution">
    <text evidence="1">The sequence shown here is derived from an EMBL/GenBank/DDBJ whole genome shotgun (WGS) entry which is preliminary data.</text>
</comment>
<dbReference type="AlphaFoldDB" id="A0AAU9V336"/>
<keyword evidence="2" id="KW-1185">Reference proteome</keyword>
<evidence type="ECO:0000313" key="1">
    <source>
        <dbReference type="EMBL" id="CAH2106187.1"/>
    </source>
</evidence>
<organism evidence="1 2">
    <name type="scientific">Euphydryas editha</name>
    <name type="common">Edith's checkerspot</name>
    <dbReference type="NCBI Taxonomy" id="104508"/>
    <lineage>
        <taxon>Eukaryota</taxon>
        <taxon>Metazoa</taxon>
        <taxon>Ecdysozoa</taxon>
        <taxon>Arthropoda</taxon>
        <taxon>Hexapoda</taxon>
        <taxon>Insecta</taxon>
        <taxon>Pterygota</taxon>
        <taxon>Neoptera</taxon>
        <taxon>Endopterygota</taxon>
        <taxon>Lepidoptera</taxon>
        <taxon>Glossata</taxon>
        <taxon>Ditrysia</taxon>
        <taxon>Papilionoidea</taxon>
        <taxon>Nymphalidae</taxon>
        <taxon>Nymphalinae</taxon>
        <taxon>Euphydryas</taxon>
    </lineage>
</organism>
<dbReference type="InterPro" id="IPR036691">
    <property type="entry name" value="Endo/exonu/phosph_ase_sf"/>
</dbReference>
<accession>A0AAU9V336</accession>
<protein>
    <submittedName>
        <fullName evidence="1">Uncharacterized protein</fullName>
    </submittedName>
</protein>
<proteinExistence type="predicted"/>
<dbReference type="Proteomes" id="UP001153954">
    <property type="component" value="Unassembled WGS sequence"/>
</dbReference>
<dbReference type="EMBL" id="CAKOGL010000029">
    <property type="protein sequence ID" value="CAH2106187.1"/>
    <property type="molecule type" value="Genomic_DNA"/>
</dbReference>
<name>A0AAU9V336_EUPED</name>
<sequence length="114" mass="12552">MSGHLSVLQANVNNCAGAQDLLLQSMAEWSIDVAIVAEPYAVPPSPHWVGDTEDLVAIKVRPGAGPPSSSRRGAAGTWRRFGERWLSSESTSPRTVTWRPWNGFSTFWGRWWGS</sequence>
<evidence type="ECO:0000313" key="2">
    <source>
        <dbReference type="Proteomes" id="UP001153954"/>
    </source>
</evidence>